<accession>B6UA39</accession>
<name>B6UA39_MAIZE</name>
<reference evidence="1" key="1">
    <citation type="journal article" date="2009" name="Plant Mol. Biol.">
        <title>Insights into corn genes derived from large-scale cDNA sequencing.</title>
        <authorList>
            <person name="Alexandrov N.N."/>
            <person name="Brover V.V."/>
            <person name="Freidin S."/>
            <person name="Troukhan M.E."/>
            <person name="Tatarinova T.V."/>
            <person name="Zhang H."/>
            <person name="Swaller T.J."/>
            <person name="Lu Y.P."/>
            <person name="Bouck J."/>
            <person name="Flavell R.B."/>
            <person name="Feldmann K.A."/>
        </authorList>
    </citation>
    <scope>NUCLEOTIDE SEQUENCE</scope>
</reference>
<evidence type="ECO:0000313" key="1">
    <source>
        <dbReference type="EMBL" id="ACG46222.1"/>
    </source>
</evidence>
<organism evidence="1">
    <name type="scientific">Zea mays</name>
    <name type="common">Maize</name>
    <dbReference type="NCBI Taxonomy" id="4577"/>
    <lineage>
        <taxon>Eukaryota</taxon>
        <taxon>Viridiplantae</taxon>
        <taxon>Streptophyta</taxon>
        <taxon>Embryophyta</taxon>
        <taxon>Tracheophyta</taxon>
        <taxon>Spermatophyta</taxon>
        <taxon>Magnoliopsida</taxon>
        <taxon>Liliopsida</taxon>
        <taxon>Poales</taxon>
        <taxon>Poaceae</taxon>
        <taxon>PACMAD clade</taxon>
        <taxon>Panicoideae</taxon>
        <taxon>Andropogonodae</taxon>
        <taxon>Andropogoneae</taxon>
        <taxon>Tripsacinae</taxon>
        <taxon>Zea</taxon>
    </lineage>
</organism>
<protein>
    <submittedName>
        <fullName evidence="1">Uncharacterized protein</fullName>
    </submittedName>
</protein>
<proteinExistence type="evidence at transcript level"/>
<sequence length="73" mass="8560">MLSNTFPFAIRFRASRDRRSRVGDQVIWLFEFHEAEDPEHLFGEGCLWCNLCSGKEGVEADLQEFQDFDESED</sequence>
<dbReference type="AlphaFoldDB" id="B6UA39"/>
<dbReference type="EMBL" id="EU974104">
    <property type="protein sequence ID" value="ACG46222.1"/>
    <property type="molecule type" value="mRNA"/>
</dbReference>